<feature type="non-terminal residue" evidence="1">
    <location>
        <position position="201"/>
    </location>
</feature>
<reference evidence="1" key="1">
    <citation type="submission" date="2021-06" db="EMBL/GenBank/DDBJ databases">
        <authorList>
            <person name="Kallberg Y."/>
            <person name="Tangrot J."/>
            <person name="Rosling A."/>
        </authorList>
    </citation>
    <scope>NUCLEOTIDE SEQUENCE</scope>
    <source>
        <strain evidence="1">IN212</strain>
    </source>
</reference>
<protein>
    <submittedName>
        <fullName evidence="1">8239_t:CDS:1</fullName>
    </submittedName>
</protein>
<dbReference type="EMBL" id="CAJVPZ010038977">
    <property type="protein sequence ID" value="CAG8756578.1"/>
    <property type="molecule type" value="Genomic_DNA"/>
</dbReference>
<dbReference type="Proteomes" id="UP000789396">
    <property type="component" value="Unassembled WGS sequence"/>
</dbReference>
<keyword evidence="2" id="KW-1185">Reference proteome</keyword>
<sequence length="201" mass="23097">TNQLTKPQIAEYITEDNWTTFLKRHMDVTDMQKTFREQPHNVFIFTDFIRMAFKFFVQEKLLDKDVIDAVKNLNYIVVDMEIFSANEKGSMQQLDISSSNESQFNNDDFDFTASYELNSASNMLSRSDHLINDDFDSTASHALNSVSDILNSSDQLISADFECSFSTTSDASNMKEIELQTEARTEYIQTLVDGKINFQPL</sequence>
<comment type="caution">
    <text evidence="1">The sequence shown here is derived from an EMBL/GenBank/DDBJ whole genome shotgun (WGS) entry which is preliminary data.</text>
</comment>
<proteinExistence type="predicted"/>
<evidence type="ECO:0000313" key="2">
    <source>
        <dbReference type="Proteomes" id="UP000789396"/>
    </source>
</evidence>
<organism evidence="1 2">
    <name type="scientific">Racocetra fulgida</name>
    <dbReference type="NCBI Taxonomy" id="60492"/>
    <lineage>
        <taxon>Eukaryota</taxon>
        <taxon>Fungi</taxon>
        <taxon>Fungi incertae sedis</taxon>
        <taxon>Mucoromycota</taxon>
        <taxon>Glomeromycotina</taxon>
        <taxon>Glomeromycetes</taxon>
        <taxon>Diversisporales</taxon>
        <taxon>Gigasporaceae</taxon>
        <taxon>Racocetra</taxon>
    </lineage>
</organism>
<name>A0A9N9NRB6_9GLOM</name>
<dbReference type="OrthoDB" id="2409700at2759"/>
<dbReference type="AlphaFoldDB" id="A0A9N9NRB6"/>
<evidence type="ECO:0000313" key="1">
    <source>
        <dbReference type="EMBL" id="CAG8756578.1"/>
    </source>
</evidence>
<gene>
    <name evidence="1" type="ORF">RFULGI_LOCUS13995</name>
</gene>
<feature type="non-terminal residue" evidence="1">
    <location>
        <position position="1"/>
    </location>
</feature>
<accession>A0A9N9NRB6</accession>